<dbReference type="RefSeq" id="WP_149484981.1">
    <property type="nucleotide sequence ID" value="NZ_CP036150.1"/>
</dbReference>
<dbReference type="EMBL" id="CP036150">
    <property type="protein sequence ID" value="QEN06899.1"/>
    <property type="molecule type" value="Genomic_DNA"/>
</dbReference>
<evidence type="ECO:0000313" key="1">
    <source>
        <dbReference type="EMBL" id="QEN06899.1"/>
    </source>
</evidence>
<gene>
    <name evidence="1" type="ORF">EXM22_02400</name>
</gene>
<keyword evidence="2" id="KW-1185">Reference proteome</keyword>
<dbReference type="KEGG" id="ock:EXM22_02400"/>
<reference evidence="1 2" key="1">
    <citation type="submission" date="2019-02" db="EMBL/GenBank/DDBJ databases">
        <title>Complete Genome Sequence and Methylome Analysis of free living Spirochaetas.</title>
        <authorList>
            <person name="Fomenkov A."/>
            <person name="Dubinina G."/>
            <person name="Leshcheva N."/>
            <person name="Mikheeva N."/>
            <person name="Grabovich M."/>
            <person name="Vincze T."/>
            <person name="Roberts R.J."/>
        </authorList>
    </citation>
    <scope>NUCLEOTIDE SEQUENCE [LARGE SCALE GENOMIC DNA]</scope>
    <source>
        <strain evidence="1 2">K2</strain>
    </source>
</reference>
<dbReference type="AlphaFoldDB" id="A0A5C1QIC8"/>
<dbReference type="SUPFAM" id="SSF53850">
    <property type="entry name" value="Periplasmic binding protein-like II"/>
    <property type="match status" value="1"/>
</dbReference>
<dbReference type="OrthoDB" id="9815602at2"/>
<dbReference type="PANTHER" id="PTHR30024:SF2">
    <property type="entry name" value="ABC TRANSPORTER SUBSTRATE-BINDING PROTEIN"/>
    <property type="match status" value="1"/>
</dbReference>
<protein>
    <submittedName>
        <fullName evidence="1">ABC transporter substrate-binding protein</fullName>
    </submittedName>
</protein>
<dbReference type="Gene3D" id="3.40.190.10">
    <property type="entry name" value="Periplasmic binding protein-like II"/>
    <property type="match status" value="2"/>
</dbReference>
<proteinExistence type="predicted"/>
<dbReference type="Proteomes" id="UP000324209">
    <property type="component" value="Chromosome"/>
</dbReference>
<accession>A0A5C1QIC8</accession>
<evidence type="ECO:0000313" key="2">
    <source>
        <dbReference type="Proteomes" id="UP000324209"/>
    </source>
</evidence>
<organism evidence="1 2">
    <name type="scientific">Oceanispirochaeta crateris</name>
    <dbReference type="NCBI Taxonomy" id="2518645"/>
    <lineage>
        <taxon>Bacteria</taxon>
        <taxon>Pseudomonadati</taxon>
        <taxon>Spirochaetota</taxon>
        <taxon>Spirochaetia</taxon>
        <taxon>Spirochaetales</taxon>
        <taxon>Spirochaetaceae</taxon>
        <taxon>Oceanispirochaeta</taxon>
    </lineage>
</organism>
<dbReference type="Pfam" id="PF13379">
    <property type="entry name" value="NMT1_2"/>
    <property type="match status" value="1"/>
</dbReference>
<name>A0A5C1QIC8_9SPIO</name>
<sequence length="311" mass="34328">MSRPQRNAILFLMLGVLLLFNSCTRTKNSVVIAQQYGLAYAPVQIMKDLELLEKEMPEYTVKWVQLSNTAAIREAALAGDMDAGFIGIPPFLISRDQGMPWKLLCGLCQAPSGLVVPAGRYDSLNSIPEDARIALPQPGSIQHILLGMALKREVGQADFLDDHLISLKHPDGLNALLSGSVDGHFTSPPYLFQESDLPGFEVLLSGEAAMGLPFTFIASVVTEKAVATNPLFLQALKTALEKSILYMKENPEESLLLLSESYDLEKELLRDYLGRSGLIFETELRGVEQFSAFMVEERYLKNPEDMGGLVF</sequence>
<dbReference type="PANTHER" id="PTHR30024">
    <property type="entry name" value="ALIPHATIC SULFONATES-BINDING PROTEIN-RELATED"/>
    <property type="match status" value="1"/>
</dbReference>